<evidence type="ECO:0000256" key="4">
    <source>
        <dbReference type="ARBA" id="ARBA00023136"/>
    </source>
</evidence>
<dbReference type="GO" id="GO:0015174">
    <property type="term" value="F:basic amino acid transmembrane transporter activity"/>
    <property type="evidence" value="ECO:0007669"/>
    <property type="project" value="TreeGrafter"/>
</dbReference>
<dbReference type="AlphaFoldDB" id="A0A3D8QQ91"/>
<evidence type="ECO:0000259" key="7">
    <source>
        <dbReference type="PROSITE" id="PS50850"/>
    </source>
</evidence>
<dbReference type="PANTHER" id="PTHR23501:SF33">
    <property type="entry name" value="MAJOR FACILITATOR SUPERFAMILY (MFS) PROFILE DOMAIN-CONTAINING PROTEIN"/>
    <property type="match status" value="1"/>
</dbReference>
<evidence type="ECO:0000313" key="9">
    <source>
        <dbReference type="Proteomes" id="UP000256645"/>
    </source>
</evidence>
<feature type="transmembrane region" description="Helical" evidence="6">
    <location>
        <begin position="327"/>
        <end position="347"/>
    </location>
</feature>
<feature type="domain" description="Major facilitator superfamily (MFS) profile" evidence="7">
    <location>
        <begin position="57"/>
        <end position="537"/>
    </location>
</feature>
<proteinExistence type="predicted"/>
<dbReference type="InterPro" id="IPR011701">
    <property type="entry name" value="MFS"/>
</dbReference>
<feature type="transmembrane region" description="Helical" evidence="6">
    <location>
        <begin position="458"/>
        <end position="477"/>
    </location>
</feature>
<keyword evidence="2 6" id="KW-0812">Transmembrane</keyword>
<feature type="transmembrane region" description="Helical" evidence="6">
    <location>
        <begin position="256"/>
        <end position="275"/>
    </location>
</feature>
<dbReference type="SUPFAM" id="SSF103473">
    <property type="entry name" value="MFS general substrate transporter"/>
    <property type="match status" value="1"/>
</dbReference>
<comment type="subcellular location">
    <subcellularLocation>
        <location evidence="1">Membrane</location>
        <topology evidence="1">Multi-pass membrane protein</topology>
    </subcellularLocation>
</comment>
<evidence type="ECO:0000256" key="1">
    <source>
        <dbReference type="ARBA" id="ARBA00004141"/>
    </source>
</evidence>
<feature type="transmembrane region" description="Helical" evidence="6">
    <location>
        <begin position="392"/>
        <end position="410"/>
    </location>
</feature>
<reference evidence="8 9" key="1">
    <citation type="journal article" date="2018" name="IMA Fungus">
        <title>IMA Genome-F 9: Draft genome sequence of Annulohypoxylon stygium, Aspergillus mulundensis, Berkeleyomyces basicola (syn. Thielaviopsis basicola), Ceratocystis smalleyi, two Cercospora beticola strains, Coleophoma cylindrospora, Fusarium fracticaudum, Phialophora cf. hyalina, and Morchella septimelata.</title>
        <authorList>
            <person name="Wingfield B.D."/>
            <person name="Bills G.F."/>
            <person name="Dong Y."/>
            <person name="Huang W."/>
            <person name="Nel W.J."/>
            <person name="Swalarsk-Parry B.S."/>
            <person name="Vaghefi N."/>
            <person name="Wilken P.M."/>
            <person name="An Z."/>
            <person name="de Beer Z.W."/>
            <person name="De Vos L."/>
            <person name="Chen L."/>
            <person name="Duong T.A."/>
            <person name="Gao Y."/>
            <person name="Hammerbacher A."/>
            <person name="Kikkert J.R."/>
            <person name="Li Y."/>
            <person name="Li H."/>
            <person name="Li K."/>
            <person name="Li Q."/>
            <person name="Liu X."/>
            <person name="Ma X."/>
            <person name="Naidoo K."/>
            <person name="Pethybridge S.J."/>
            <person name="Sun J."/>
            <person name="Steenkamp E.T."/>
            <person name="van der Nest M.A."/>
            <person name="van Wyk S."/>
            <person name="Wingfield M.J."/>
            <person name="Xiong C."/>
            <person name="Yue Q."/>
            <person name="Zhang X."/>
        </authorList>
    </citation>
    <scope>NUCLEOTIDE SEQUENCE [LARGE SCALE GENOMIC DNA]</scope>
    <source>
        <strain evidence="8 9">BP6252</strain>
    </source>
</reference>
<name>A0A3D8QQ91_9HELO</name>
<feature type="transmembrane region" description="Helical" evidence="6">
    <location>
        <begin position="359"/>
        <end position="380"/>
    </location>
</feature>
<feature type="transmembrane region" description="Helical" evidence="6">
    <location>
        <begin position="147"/>
        <end position="171"/>
    </location>
</feature>
<dbReference type="Proteomes" id="UP000256645">
    <property type="component" value="Unassembled WGS sequence"/>
</dbReference>
<evidence type="ECO:0000256" key="2">
    <source>
        <dbReference type="ARBA" id="ARBA00022692"/>
    </source>
</evidence>
<accession>A0A3D8QQ91</accession>
<feature type="transmembrane region" description="Helical" evidence="6">
    <location>
        <begin position="122"/>
        <end position="141"/>
    </location>
</feature>
<dbReference type="OrthoDB" id="6770063at2759"/>
<feature type="transmembrane region" description="Helical" evidence="6">
    <location>
        <begin position="208"/>
        <end position="228"/>
    </location>
</feature>
<dbReference type="GO" id="GO:0000329">
    <property type="term" value="C:fungal-type vacuole membrane"/>
    <property type="evidence" value="ECO:0007669"/>
    <property type="project" value="TreeGrafter"/>
</dbReference>
<keyword evidence="3 6" id="KW-1133">Transmembrane helix</keyword>
<evidence type="ECO:0000256" key="5">
    <source>
        <dbReference type="SAM" id="MobiDB-lite"/>
    </source>
</evidence>
<keyword evidence="9" id="KW-1185">Reference proteome</keyword>
<dbReference type="PANTHER" id="PTHR23501">
    <property type="entry name" value="MAJOR FACILITATOR SUPERFAMILY"/>
    <property type="match status" value="1"/>
</dbReference>
<gene>
    <name evidence="8" type="ORF">BP6252_11355</name>
</gene>
<protein>
    <recommendedName>
        <fullName evidence="7">Major facilitator superfamily (MFS) profile domain-containing protein</fullName>
    </recommendedName>
</protein>
<dbReference type="Gene3D" id="1.20.1720.10">
    <property type="entry name" value="Multidrug resistance protein D"/>
    <property type="match status" value="1"/>
</dbReference>
<evidence type="ECO:0000256" key="3">
    <source>
        <dbReference type="ARBA" id="ARBA00022989"/>
    </source>
</evidence>
<feature type="transmembrane region" description="Helical" evidence="6">
    <location>
        <begin position="422"/>
        <end position="446"/>
    </location>
</feature>
<organism evidence="8 9">
    <name type="scientific">Coleophoma cylindrospora</name>
    <dbReference type="NCBI Taxonomy" id="1849047"/>
    <lineage>
        <taxon>Eukaryota</taxon>
        <taxon>Fungi</taxon>
        <taxon>Dikarya</taxon>
        <taxon>Ascomycota</taxon>
        <taxon>Pezizomycotina</taxon>
        <taxon>Leotiomycetes</taxon>
        <taxon>Helotiales</taxon>
        <taxon>Dermateaceae</taxon>
        <taxon>Coleophoma</taxon>
    </lineage>
</organism>
<feature type="compositionally biased region" description="Basic and acidic residues" evidence="5">
    <location>
        <begin position="1"/>
        <end position="18"/>
    </location>
</feature>
<feature type="transmembrane region" description="Helical" evidence="6">
    <location>
        <begin position="287"/>
        <end position="306"/>
    </location>
</feature>
<dbReference type="Gene3D" id="1.20.1250.20">
    <property type="entry name" value="MFS general substrate transporter like domains"/>
    <property type="match status" value="1"/>
</dbReference>
<dbReference type="InterPro" id="IPR020846">
    <property type="entry name" value="MFS_dom"/>
</dbReference>
<dbReference type="PROSITE" id="PS50850">
    <property type="entry name" value="MFS"/>
    <property type="match status" value="1"/>
</dbReference>
<feature type="region of interest" description="Disordered" evidence="5">
    <location>
        <begin position="1"/>
        <end position="29"/>
    </location>
</feature>
<evidence type="ECO:0000313" key="8">
    <source>
        <dbReference type="EMBL" id="RDW63810.1"/>
    </source>
</evidence>
<feature type="transmembrane region" description="Helical" evidence="6">
    <location>
        <begin position="54"/>
        <end position="80"/>
    </location>
</feature>
<dbReference type="EMBL" id="PDLM01000013">
    <property type="protein sequence ID" value="RDW63810.1"/>
    <property type="molecule type" value="Genomic_DNA"/>
</dbReference>
<evidence type="ECO:0000256" key="6">
    <source>
        <dbReference type="SAM" id="Phobius"/>
    </source>
</evidence>
<dbReference type="Pfam" id="PF07690">
    <property type="entry name" value="MFS_1"/>
    <property type="match status" value="1"/>
</dbReference>
<comment type="caution">
    <text evidence="8">The sequence shown here is derived from an EMBL/GenBank/DDBJ whole genome shotgun (WGS) entry which is preliminary data.</text>
</comment>
<sequence>MAHAILEDRGSSDSDGEFRQSNVTPGSTVVDEESPLLAKSLQNQSALVTKETNVIGIICVLLLGEFIANIDSTLIFAVSGEIASGMGRLQDASWLSTAYTLGVCALQPVYGKLSDIFGRKPLLLIAYLIFALGCIICGVGTNMSHLIAGRVVSGIGGAGTMTMASVIITDIVPKRDVAIWRSYINMAITLGRSVGGPLGGLISDALGWRWLFFIRVPFLILSALLVTIKLKSSHLRTTTSHGKSGESSIVSRLKRIDYLGSLTLAAFTTTMILFLNQGGQSFPWLSLVSYILVGSAMFLGLFFLLWEIYGVREPVFSLRILCQPNVMASYLIIFLQVFAQVGMMYSVPQYFQVTSNSSSTLAGLHLVPAVMGNTIGAFCAGQHIKRTGHYKGVIITAGLIAATTYILLVARWNGSTGIWESLYIVPGGVGTGMAGSGVFVAMTAMLKQEEMAMATGGFFLSTNTGIISGITAANLAIRVGFQRQLERNLTGPDSATIIKRAMSDIKYISGLRGPVRDIVVGAYVVGQKSSYCTDTFS</sequence>
<keyword evidence="4 6" id="KW-0472">Membrane</keyword>
<dbReference type="InterPro" id="IPR036259">
    <property type="entry name" value="MFS_trans_sf"/>
</dbReference>